<protein>
    <submittedName>
        <fullName evidence="2">Uncharacterized protein</fullName>
    </submittedName>
</protein>
<proteinExistence type="predicted"/>
<sequence length="121" mass="13509">VNGPDRSDQCGAGRRQTTGLVLWFRCPDRAFSAGGDNRDLVTKIIAAALAHGRTASGQKPTFREQRFLASSETQIVQERAFQSRFPARQMITDGRVNPRWFRAPQPTSNGFPQLEHGRVLN</sequence>
<evidence type="ECO:0000313" key="2">
    <source>
        <dbReference type="EMBL" id="SVB76701.1"/>
    </source>
</evidence>
<name>A0A382GRA3_9ZZZZ</name>
<organism evidence="2">
    <name type="scientific">marine metagenome</name>
    <dbReference type="NCBI Taxonomy" id="408172"/>
    <lineage>
        <taxon>unclassified sequences</taxon>
        <taxon>metagenomes</taxon>
        <taxon>ecological metagenomes</taxon>
    </lineage>
</organism>
<gene>
    <name evidence="2" type="ORF">METZ01_LOCUS229555</name>
</gene>
<dbReference type="EMBL" id="UINC01056542">
    <property type="protein sequence ID" value="SVB76701.1"/>
    <property type="molecule type" value="Genomic_DNA"/>
</dbReference>
<feature type="non-terminal residue" evidence="2">
    <location>
        <position position="1"/>
    </location>
</feature>
<reference evidence="2" key="1">
    <citation type="submission" date="2018-05" db="EMBL/GenBank/DDBJ databases">
        <authorList>
            <person name="Lanie J.A."/>
            <person name="Ng W.-L."/>
            <person name="Kazmierczak K.M."/>
            <person name="Andrzejewski T.M."/>
            <person name="Davidsen T.M."/>
            <person name="Wayne K.J."/>
            <person name="Tettelin H."/>
            <person name="Glass J.I."/>
            <person name="Rusch D."/>
            <person name="Podicherti R."/>
            <person name="Tsui H.-C.T."/>
            <person name="Winkler M.E."/>
        </authorList>
    </citation>
    <scope>NUCLEOTIDE SEQUENCE</scope>
</reference>
<dbReference type="AlphaFoldDB" id="A0A382GRA3"/>
<accession>A0A382GRA3</accession>
<feature type="non-terminal residue" evidence="2">
    <location>
        <position position="121"/>
    </location>
</feature>
<evidence type="ECO:0000256" key="1">
    <source>
        <dbReference type="SAM" id="MobiDB-lite"/>
    </source>
</evidence>
<feature type="region of interest" description="Disordered" evidence="1">
    <location>
        <begin position="96"/>
        <end position="121"/>
    </location>
</feature>